<dbReference type="PANTHER" id="PTHR45648:SF13">
    <property type="entry name" value="OS02G0290900 PROTEIN"/>
    <property type="match status" value="1"/>
</dbReference>
<comment type="similarity">
    <text evidence="1">Belongs to the 'GDSL' lipolytic enzyme family.</text>
</comment>
<dbReference type="InterPro" id="IPR035669">
    <property type="entry name" value="SGNH_plant_lipase-like"/>
</dbReference>
<dbReference type="InterPro" id="IPR036514">
    <property type="entry name" value="SGNH_hydro_sf"/>
</dbReference>
<evidence type="ECO:0000313" key="5">
    <source>
        <dbReference type="EMBL" id="KAK6158423.1"/>
    </source>
</evidence>
<keyword evidence="6" id="KW-1185">Reference proteome</keyword>
<name>A0ABR0XHE3_REHGL</name>
<dbReference type="InterPro" id="IPR001087">
    <property type="entry name" value="GDSL"/>
</dbReference>
<reference evidence="5 6" key="1">
    <citation type="journal article" date="2021" name="Comput. Struct. Biotechnol. J.">
        <title>De novo genome assembly of the potent medicinal plant Rehmannia glutinosa using nanopore technology.</title>
        <authorList>
            <person name="Ma L."/>
            <person name="Dong C."/>
            <person name="Song C."/>
            <person name="Wang X."/>
            <person name="Zheng X."/>
            <person name="Niu Y."/>
            <person name="Chen S."/>
            <person name="Feng W."/>
        </authorList>
    </citation>
    <scope>NUCLEOTIDE SEQUENCE [LARGE SCALE GENOMIC DNA]</scope>
    <source>
        <strain evidence="5">DH-2019</strain>
    </source>
</reference>
<keyword evidence="2" id="KW-0378">Hydrolase</keyword>
<dbReference type="Proteomes" id="UP001318860">
    <property type="component" value="Unassembled WGS sequence"/>
</dbReference>
<accession>A0ABR0XHE3</accession>
<dbReference type="PANTHER" id="PTHR45648">
    <property type="entry name" value="GDSL LIPASE/ACYLHYDROLASE FAMILY PROTEIN (AFU_ORTHOLOGUE AFUA_4G14700)"/>
    <property type="match status" value="1"/>
</dbReference>
<sequence>MKLMGSIVQTLSILITILFLDSSIALEYPQDLNNNLYPVDDTQSTPPAEATAFPIFPASDSSPRAPALFVIGDSSVDCGTNNFLGTFARADRPPYGRDFDTHQPTGRFCNGRIPVDYIALRLGLPFVPSYLGQRGSVDDMIRGVNYASAGAGIIFSSGSELGQHISLTQQIQQVMDTFQQFILSMGEDAAYDLISNSIFYISIGSNDYIHYYLRNISNVQSLYLPWSFNQFLAQTMKQEIQNLYNANVRNVVVMGLAPLGCAPYYLWLYQSRNGQCVEMINDMILEFNFAMRFMVEELNKELLDANVIFCDAYEGSMDIIKNHDRYGFNVTTDACCGLGMYRGWIMCISSDMACDNASNHIWWDQFHPTDAVNEILADNVWSGLHTRYMREHRMEQKLDVQGCNLHIKFQTAGLRFGVQYSGGLPKFVISHICCFNKEIVAKNELFYHPYKLPSKGNKL</sequence>
<proteinExistence type="inferred from homology"/>
<evidence type="ECO:0000313" key="6">
    <source>
        <dbReference type="Proteomes" id="UP001318860"/>
    </source>
</evidence>
<dbReference type="SUPFAM" id="SSF52266">
    <property type="entry name" value="SGNH hydrolase"/>
    <property type="match status" value="1"/>
</dbReference>
<keyword evidence="3" id="KW-0442">Lipid degradation</keyword>
<organism evidence="5 6">
    <name type="scientific">Rehmannia glutinosa</name>
    <name type="common">Chinese foxglove</name>
    <dbReference type="NCBI Taxonomy" id="99300"/>
    <lineage>
        <taxon>Eukaryota</taxon>
        <taxon>Viridiplantae</taxon>
        <taxon>Streptophyta</taxon>
        <taxon>Embryophyta</taxon>
        <taxon>Tracheophyta</taxon>
        <taxon>Spermatophyta</taxon>
        <taxon>Magnoliopsida</taxon>
        <taxon>eudicotyledons</taxon>
        <taxon>Gunneridae</taxon>
        <taxon>Pentapetalae</taxon>
        <taxon>asterids</taxon>
        <taxon>lamiids</taxon>
        <taxon>Lamiales</taxon>
        <taxon>Orobanchaceae</taxon>
        <taxon>Rehmannieae</taxon>
        <taxon>Rehmannia</taxon>
    </lineage>
</organism>
<feature type="chain" id="PRO_5047207205" description="GDSL esterase/lipase" evidence="4">
    <location>
        <begin position="26"/>
        <end position="459"/>
    </location>
</feature>
<keyword evidence="3" id="KW-0443">Lipid metabolism</keyword>
<protein>
    <recommendedName>
        <fullName evidence="7">GDSL esterase/lipase</fullName>
    </recommendedName>
</protein>
<dbReference type="Gene3D" id="3.40.50.1110">
    <property type="entry name" value="SGNH hydrolase"/>
    <property type="match status" value="1"/>
</dbReference>
<evidence type="ECO:0000256" key="4">
    <source>
        <dbReference type="SAM" id="SignalP"/>
    </source>
</evidence>
<comment type="caution">
    <text evidence="5">The sequence shown here is derived from an EMBL/GenBank/DDBJ whole genome shotgun (WGS) entry which is preliminary data.</text>
</comment>
<evidence type="ECO:0000256" key="3">
    <source>
        <dbReference type="ARBA" id="ARBA00022963"/>
    </source>
</evidence>
<evidence type="ECO:0008006" key="7">
    <source>
        <dbReference type="Google" id="ProtNLM"/>
    </source>
</evidence>
<feature type="signal peptide" evidence="4">
    <location>
        <begin position="1"/>
        <end position="25"/>
    </location>
</feature>
<dbReference type="Pfam" id="PF00657">
    <property type="entry name" value="Lipase_GDSL"/>
    <property type="match status" value="1"/>
</dbReference>
<evidence type="ECO:0000256" key="2">
    <source>
        <dbReference type="ARBA" id="ARBA00022801"/>
    </source>
</evidence>
<keyword evidence="4" id="KW-0732">Signal</keyword>
<dbReference type="InterPro" id="IPR051058">
    <property type="entry name" value="GDSL_Est/Lipase"/>
</dbReference>
<dbReference type="EMBL" id="JABTTQ020000004">
    <property type="protein sequence ID" value="KAK6158423.1"/>
    <property type="molecule type" value="Genomic_DNA"/>
</dbReference>
<evidence type="ECO:0000256" key="1">
    <source>
        <dbReference type="ARBA" id="ARBA00008668"/>
    </source>
</evidence>
<dbReference type="CDD" id="cd01837">
    <property type="entry name" value="SGNH_plant_lipase_like"/>
    <property type="match status" value="1"/>
</dbReference>
<gene>
    <name evidence="5" type="ORF">DH2020_005737</name>
</gene>